<sequence length="74" mass="8424">MCGEKEVSNITDSELITYVVDLRAEATDSVVPNEQIDWIHIPLVDGERNQLKNLEKAISFVVEAFKDNKRVVLH</sequence>
<dbReference type="STRING" id="1236970.JCM9140_613"/>
<dbReference type="EMBL" id="BAUT01000003">
    <property type="protein sequence ID" value="GAE24669.1"/>
    <property type="molecule type" value="Genomic_DNA"/>
</dbReference>
<dbReference type="RefSeq" id="WP_052002018.1">
    <property type="nucleotide sequence ID" value="NZ_BAUT01000003.1"/>
</dbReference>
<dbReference type="OrthoDB" id="2893105at2"/>
<dbReference type="InterPro" id="IPR029021">
    <property type="entry name" value="Prot-tyrosine_phosphatase-like"/>
</dbReference>
<protein>
    <submittedName>
        <fullName evidence="1">Uncharacterized protein</fullName>
    </submittedName>
</protein>
<evidence type="ECO:0000313" key="1">
    <source>
        <dbReference type="EMBL" id="GAE24669.1"/>
    </source>
</evidence>
<keyword evidence="2" id="KW-1185">Reference proteome</keyword>
<comment type="caution">
    <text evidence="1">The sequence shown here is derived from an EMBL/GenBank/DDBJ whole genome shotgun (WGS) entry which is preliminary data.</text>
</comment>
<proteinExistence type="predicted"/>
<reference evidence="1" key="1">
    <citation type="journal article" date="2014" name="Genome Announc.">
        <title>Draft Genome Sequences of Three Alkaliphilic Bacillus Strains, Bacillus wakoensis JCM 9140T, Bacillus akibai JCM 9157T, and Bacillus hemicellulosilyticus JCM 9152T.</title>
        <authorList>
            <person name="Yuki M."/>
            <person name="Oshima K."/>
            <person name="Suda W."/>
            <person name="Oshida Y."/>
            <person name="Kitamura K."/>
            <person name="Iida T."/>
            <person name="Hattori M."/>
            <person name="Ohkuma M."/>
        </authorList>
    </citation>
    <scope>NUCLEOTIDE SEQUENCE [LARGE SCALE GENOMIC DNA]</scope>
    <source>
        <strain evidence="1">JCM 9140</strain>
    </source>
</reference>
<accession>W4PZX4</accession>
<evidence type="ECO:0000313" key="2">
    <source>
        <dbReference type="Proteomes" id="UP000018890"/>
    </source>
</evidence>
<dbReference type="SUPFAM" id="SSF52799">
    <property type="entry name" value="(Phosphotyrosine protein) phosphatases II"/>
    <property type="match status" value="1"/>
</dbReference>
<dbReference type="AlphaFoldDB" id="W4PZX4"/>
<dbReference type="Proteomes" id="UP000018890">
    <property type="component" value="Unassembled WGS sequence"/>
</dbReference>
<gene>
    <name evidence="1" type="ORF">JCM9140_613</name>
</gene>
<name>W4PZX4_9BACI</name>
<dbReference type="Gene3D" id="3.90.190.10">
    <property type="entry name" value="Protein tyrosine phosphatase superfamily"/>
    <property type="match status" value="1"/>
</dbReference>
<organism evidence="1 2">
    <name type="scientific">Halalkalibacter wakoensis JCM 9140</name>
    <dbReference type="NCBI Taxonomy" id="1236970"/>
    <lineage>
        <taxon>Bacteria</taxon>
        <taxon>Bacillati</taxon>
        <taxon>Bacillota</taxon>
        <taxon>Bacilli</taxon>
        <taxon>Bacillales</taxon>
        <taxon>Bacillaceae</taxon>
        <taxon>Halalkalibacter</taxon>
    </lineage>
</organism>